<gene>
    <name evidence="1" type="ORF">N825_21695</name>
</gene>
<protein>
    <submittedName>
        <fullName evidence="1">Uncharacterized protein</fullName>
    </submittedName>
</protein>
<reference evidence="1 2" key="1">
    <citation type="submission" date="2013-08" db="EMBL/GenBank/DDBJ databases">
        <title>The genome sequence of Skermanella stibiiresistens.</title>
        <authorList>
            <person name="Zhu W."/>
            <person name="Wang G."/>
        </authorList>
    </citation>
    <scope>NUCLEOTIDE SEQUENCE [LARGE SCALE GENOMIC DNA]</scope>
    <source>
        <strain evidence="1 2">SB22</strain>
    </source>
</reference>
<dbReference type="AlphaFoldDB" id="W9GX79"/>
<name>W9GX79_9PROT</name>
<comment type="caution">
    <text evidence="1">The sequence shown here is derived from an EMBL/GenBank/DDBJ whole genome shotgun (WGS) entry which is preliminary data.</text>
</comment>
<dbReference type="RefSeq" id="WP_037459506.1">
    <property type="nucleotide sequence ID" value="NZ_AVFL01000031.1"/>
</dbReference>
<dbReference type="Proteomes" id="UP000019486">
    <property type="component" value="Unassembled WGS sequence"/>
</dbReference>
<dbReference type="EMBL" id="AVFL01000031">
    <property type="protein sequence ID" value="EWY37062.1"/>
    <property type="molecule type" value="Genomic_DNA"/>
</dbReference>
<keyword evidence="2" id="KW-1185">Reference proteome</keyword>
<evidence type="ECO:0000313" key="1">
    <source>
        <dbReference type="EMBL" id="EWY37062.1"/>
    </source>
</evidence>
<organism evidence="1 2">
    <name type="scientific">Skermanella stibiiresistens SB22</name>
    <dbReference type="NCBI Taxonomy" id="1385369"/>
    <lineage>
        <taxon>Bacteria</taxon>
        <taxon>Pseudomonadati</taxon>
        <taxon>Pseudomonadota</taxon>
        <taxon>Alphaproteobacteria</taxon>
        <taxon>Rhodospirillales</taxon>
        <taxon>Azospirillaceae</taxon>
        <taxon>Skermanella</taxon>
    </lineage>
</organism>
<proteinExistence type="predicted"/>
<accession>W9GX79</accession>
<sequence>MMPLNHMSDALKAIDEVSLGLASPDLTRRLAILRAQLSLVGWEIEGDGYLADKKNNRREEV</sequence>
<evidence type="ECO:0000313" key="2">
    <source>
        <dbReference type="Proteomes" id="UP000019486"/>
    </source>
</evidence>